<feature type="transmembrane region" description="Helical" evidence="1">
    <location>
        <begin position="241"/>
        <end position="257"/>
    </location>
</feature>
<sequence>MTDNFRGIALMVLAMFGLACTDTVVKLMSAYLPAPQVILILGGGTALIFAAAALLRGEPVFSRAFFHPAVVGRSIAEAVASLTITLAIALAPLTTVSALMQMNPILVTMGAALFFGERVGWRRWSAVVAGMAGMLMIVRPGLEGFDPSSLVAVAAAIALSARDLTTRAAPRSIPSLTLAAWGFSLVPFAAVAALLVGPGFAPLTGTSLAWAPLGIVFTLVGYLALTSAVRVGELATIAPFRYSRLLFATIIGVTFFAERPDGWTIAGSLLIIAAGLYAFFRERQRTAAPAGHR</sequence>
<dbReference type="STRING" id="1217970.SAMN05444002_1836"/>
<feature type="transmembrane region" description="Helical" evidence="1">
    <location>
        <begin position="75"/>
        <end position="93"/>
    </location>
</feature>
<dbReference type="InterPro" id="IPR000620">
    <property type="entry name" value="EamA_dom"/>
</dbReference>
<dbReference type="EMBL" id="FSRL01000001">
    <property type="protein sequence ID" value="SIN97061.1"/>
    <property type="molecule type" value="Genomic_DNA"/>
</dbReference>
<dbReference type="PROSITE" id="PS51257">
    <property type="entry name" value="PROKAR_LIPOPROTEIN"/>
    <property type="match status" value="1"/>
</dbReference>
<dbReference type="OrthoDB" id="7165334at2"/>
<evidence type="ECO:0000256" key="1">
    <source>
        <dbReference type="SAM" id="Phobius"/>
    </source>
</evidence>
<evidence type="ECO:0000313" key="4">
    <source>
        <dbReference type="Proteomes" id="UP000184932"/>
    </source>
</evidence>
<organism evidence="3 4">
    <name type="scientific">Vannielia litorea</name>
    <dbReference type="NCBI Taxonomy" id="1217970"/>
    <lineage>
        <taxon>Bacteria</taxon>
        <taxon>Pseudomonadati</taxon>
        <taxon>Pseudomonadota</taxon>
        <taxon>Alphaproteobacteria</taxon>
        <taxon>Rhodobacterales</taxon>
        <taxon>Paracoccaceae</taxon>
        <taxon>Vannielia</taxon>
    </lineage>
</organism>
<name>A0A1N6FPC2_9RHOB</name>
<dbReference type="InterPro" id="IPR037185">
    <property type="entry name" value="EmrE-like"/>
</dbReference>
<feature type="domain" description="EamA" evidence="2">
    <location>
        <begin position="150"/>
        <end position="274"/>
    </location>
</feature>
<proteinExistence type="predicted"/>
<feature type="transmembrane region" description="Helical" evidence="1">
    <location>
        <begin position="263"/>
        <end position="280"/>
    </location>
</feature>
<dbReference type="RefSeq" id="WP_074255927.1">
    <property type="nucleotide sequence ID" value="NZ_FSRL01000001.1"/>
</dbReference>
<evidence type="ECO:0000313" key="3">
    <source>
        <dbReference type="EMBL" id="SIN97061.1"/>
    </source>
</evidence>
<feature type="transmembrane region" description="Helical" evidence="1">
    <location>
        <begin position="37"/>
        <end position="55"/>
    </location>
</feature>
<feature type="domain" description="EamA" evidence="2">
    <location>
        <begin position="6"/>
        <end position="138"/>
    </location>
</feature>
<dbReference type="GO" id="GO:0016020">
    <property type="term" value="C:membrane"/>
    <property type="evidence" value="ECO:0007669"/>
    <property type="project" value="InterPro"/>
</dbReference>
<feature type="transmembrane region" description="Helical" evidence="1">
    <location>
        <begin position="208"/>
        <end position="229"/>
    </location>
</feature>
<feature type="transmembrane region" description="Helical" evidence="1">
    <location>
        <begin position="123"/>
        <end position="142"/>
    </location>
</feature>
<dbReference type="SUPFAM" id="SSF103481">
    <property type="entry name" value="Multidrug resistance efflux transporter EmrE"/>
    <property type="match status" value="2"/>
</dbReference>
<dbReference type="Pfam" id="PF00892">
    <property type="entry name" value="EamA"/>
    <property type="match status" value="2"/>
</dbReference>
<keyword evidence="1" id="KW-0812">Transmembrane</keyword>
<accession>A0A1N6FPC2</accession>
<dbReference type="PANTHER" id="PTHR22911:SF135">
    <property type="entry name" value="BLR4310 PROTEIN"/>
    <property type="match status" value="1"/>
</dbReference>
<keyword evidence="1" id="KW-1133">Transmembrane helix</keyword>
<evidence type="ECO:0000259" key="2">
    <source>
        <dbReference type="Pfam" id="PF00892"/>
    </source>
</evidence>
<protein>
    <submittedName>
        <fullName evidence="3">EamA-like transporter family protein</fullName>
    </submittedName>
</protein>
<keyword evidence="4" id="KW-1185">Reference proteome</keyword>
<feature type="transmembrane region" description="Helical" evidence="1">
    <location>
        <begin position="176"/>
        <end position="196"/>
    </location>
</feature>
<dbReference type="AlphaFoldDB" id="A0A1N6FPC2"/>
<gene>
    <name evidence="3" type="ORF">SAMN05444002_1836</name>
</gene>
<dbReference type="Proteomes" id="UP000184932">
    <property type="component" value="Unassembled WGS sequence"/>
</dbReference>
<dbReference type="Gene3D" id="1.10.3730.20">
    <property type="match status" value="1"/>
</dbReference>
<keyword evidence="1" id="KW-0472">Membrane</keyword>
<reference evidence="4" key="1">
    <citation type="submission" date="2016-11" db="EMBL/GenBank/DDBJ databases">
        <authorList>
            <person name="Varghese N."/>
            <person name="Submissions S."/>
        </authorList>
    </citation>
    <scope>NUCLEOTIDE SEQUENCE [LARGE SCALE GENOMIC DNA]</scope>
    <source>
        <strain evidence="4">DSM 29440</strain>
    </source>
</reference>
<dbReference type="PANTHER" id="PTHR22911">
    <property type="entry name" value="ACYL-MALONYL CONDENSING ENZYME-RELATED"/>
    <property type="match status" value="1"/>
</dbReference>